<dbReference type="UniPathway" id="UPA00326"/>
<dbReference type="GO" id="GO:0005971">
    <property type="term" value="C:ribonucleoside-diphosphate reductase complex"/>
    <property type="evidence" value="ECO:0007669"/>
    <property type="project" value="TreeGrafter"/>
</dbReference>
<dbReference type="InterPro" id="IPR000788">
    <property type="entry name" value="RNR_lg_C"/>
</dbReference>
<keyword evidence="2" id="KW-0021">Allosteric enzyme</keyword>
<dbReference type="OrthoDB" id="9762933at2"/>
<evidence type="ECO:0000313" key="13">
    <source>
        <dbReference type="Proteomes" id="UP000315816"/>
    </source>
</evidence>
<comment type="caution">
    <text evidence="12">The sequence shown here is derived from an EMBL/GenBank/DDBJ whole genome shotgun (WGS) entry which is preliminary data.</text>
</comment>
<dbReference type="FunFam" id="1.10.1650.20:FF:000002">
    <property type="entry name" value="Ribonucleoside-diphosphate reductase"/>
    <property type="match status" value="1"/>
</dbReference>
<dbReference type="GO" id="GO:0004748">
    <property type="term" value="F:ribonucleoside-diphosphate reductase activity, thioredoxin disulfide as acceptor"/>
    <property type="evidence" value="ECO:0007669"/>
    <property type="project" value="UniProtKB-EC"/>
</dbReference>
<evidence type="ECO:0000256" key="4">
    <source>
        <dbReference type="ARBA" id="ARBA00022840"/>
    </source>
</evidence>
<sequence length="707" mass="79673">MLDSDLNTLDYHALNAMLNLYDGDGNIRFDADRMAARQYFLQHVNQNTVFFHSLDEKLGYLVEEGYYEAAVLDQYSKNFMRKIWDEAFAKKFRFPTFLGAFKYYTSYTLKTRDGQRFLERYEDRVVMTALALAQGDEDQAMAYMEEILSGRFQPATPTFLNAGKASRGELISCFLLRLEDNMESIGRGINSALQLSKRGGGVALLLTNIREHGAPIKGIENQSSGVIPVMKLLEDSFSYANQLGARQGAGAVYLNAHHPDIMRFLDTKRENADEKIRIKTLSLGVVIPDITFELAKKNADMYLFSPHDVEKVYGVPFSEISVTEKYDEMVEDKRIRKTKVNARSFFQTIAEIQFESGYPYVMFEDTVNRMNPIDGRINMSNLCSEILQVNEASKFNDDLSYDHLGTDISCNLGSLNIAKTMDGKDLGQTVGTAIRALTAVSEMSAIDSVPSVRRGNDESHAIGLGQMNLHGFLAREHIHYGSPEGVEFTSVYFAAVAFHAIRTSCDLARERGESFNGFERSDYASGTFFDKYTDRDWQPESERVTALFDGITLPTRDDWAALKADVMKYGLYNRNLQAVPPTGSISYINNSTSSIHPIVSKIEIRKEGKIGRVYYPAAFMDNDNLEYYRDAYEIGPEALIDTYAAATEHVDQGLSLTLFFPAEATTRDINKAQIYAWKKGIKTIYYVRLRQDALEGTEVQGCVSCTL</sequence>
<evidence type="ECO:0000256" key="9">
    <source>
        <dbReference type="ARBA" id="ARBA00056598"/>
    </source>
</evidence>
<dbReference type="PROSITE" id="PS00089">
    <property type="entry name" value="RIBORED_LARGE"/>
    <property type="match status" value="1"/>
</dbReference>
<dbReference type="GO" id="GO:0009263">
    <property type="term" value="P:deoxyribonucleotide biosynthetic process"/>
    <property type="evidence" value="ECO:0007669"/>
    <property type="project" value="UniProtKB-KW"/>
</dbReference>
<dbReference type="SUPFAM" id="SSF48168">
    <property type="entry name" value="R1 subunit of ribonucleotide reductase, N-terminal domain"/>
    <property type="match status" value="1"/>
</dbReference>
<comment type="similarity">
    <text evidence="1 10">Belongs to the ribonucleoside diphosphate reductase large chain family.</text>
</comment>
<organism evidence="12 13">
    <name type="scientific">Aliiroseovarius halocynthiae</name>
    <dbReference type="NCBI Taxonomy" id="985055"/>
    <lineage>
        <taxon>Bacteria</taxon>
        <taxon>Pseudomonadati</taxon>
        <taxon>Pseudomonadota</taxon>
        <taxon>Alphaproteobacteria</taxon>
        <taxon>Rhodobacterales</taxon>
        <taxon>Paracoccaceae</taxon>
        <taxon>Aliiroseovarius</taxon>
    </lineage>
</organism>
<keyword evidence="6 10" id="KW-0215">Deoxyribonucleotide synthesis</keyword>
<feature type="domain" description="Ribonucleotide reductase large subunit" evidence="11">
    <location>
        <begin position="559"/>
        <end position="581"/>
    </location>
</feature>
<dbReference type="InterPro" id="IPR008926">
    <property type="entry name" value="RNR_R1-su_N"/>
</dbReference>
<dbReference type="EMBL" id="VICH01000014">
    <property type="protein sequence ID" value="TQV65876.1"/>
    <property type="molecule type" value="Genomic_DNA"/>
</dbReference>
<dbReference type="CDD" id="cd01679">
    <property type="entry name" value="RNR_I"/>
    <property type="match status" value="1"/>
</dbReference>
<evidence type="ECO:0000256" key="8">
    <source>
        <dbReference type="ARBA" id="ARBA00047754"/>
    </source>
</evidence>
<evidence type="ECO:0000256" key="5">
    <source>
        <dbReference type="ARBA" id="ARBA00023002"/>
    </source>
</evidence>
<evidence type="ECO:0000256" key="10">
    <source>
        <dbReference type="RuleBase" id="RU003410"/>
    </source>
</evidence>
<evidence type="ECO:0000256" key="3">
    <source>
        <dbReference type="ARBA" id="ARBA00022741"/>
    </source>
</evidence>
<keyword evidence="7" id="KW-1015">Disulfide bond</keyword>
<dbReference type="NCBIfam" id="TIGR04170">
    <property type="entry name" value="RNR_1b_NrdE"/>
    <property type="match status" value="1"/>
</dbReference>
<dbReference type="PANTHER" id="PTHR11573:SF30">
    <property type="entry name" value="RIBONUCLEOSIDE-DIPHOSPHATE REDUCTASE 2 SUBUNIT ALPHA"/>
    <property type="match status" value="1"/>
</dbReference>
<keyword evidence="5 10" id="KW-0560">Oxidoreductase</keyword>
<dbReference type="NCBIfam" id="TIGR02506">
    <property type="entry name" value="NrdE_NrdA"/>
    <property type="match status" value="1"/>
</dbReference>
<keyword evidence="3" id="KW-0547">Nucleotide-binding</keyword>
<evidence type="ECO:0000256" key="6">
    <source>
        <dbReference type="ARBA" id="ARBA00023116"/>
    </source>
</evidence>
<comment type="function">
    <text evidence="9">Provides the precursors necessary for DNA synthesis. Catalyzes the biosynthesis of deoxyribonucleotides from the corresponding ribonucleotides. R1E contains the binding sites for both substrates and allosteric effectors and carries out the actual reduction of the ribonucleotide.</text>
</comment>
<gene>
    <name evidence="12" type="primary">nrdE</name>
    <name evidence="12" type="ORF">FIL88_15410</name>
</gene>
<evidence type="ECO:0000256" key="2">
    <source>
        <dbReference type="ARBA" id="ARBA00022533"/>
    </source>
</evidence>
<dbReference type="Pfam" id="PF08343">
    <property type="entry name" value="RNR_N"/>
    <property type="match status" value="1"/>
</dbReference>
<dbReference type="RefSeq" id="WP_142854769.1">
    <property type="nucleotide sequence ID" value="NZ_FXWW01000009.1"/>
</dbReference>
<comment type="catalytic activity">
    <reaction evidence="8 10">
        <text>a 2'-deoxyribonucleoside 5'-diphosphate + [thioredoxin]-disulfide + H2O = a ribonucleoside 5'-diphosphate + [thioredoxin]-dithiol</text>
        <dbReference type="Rhea" id="RHEA:23252"/>
        <dbReference type="Rhea" id="RHEA-COMP:10698"/>
        <dbReference type="Rhea" id="RHEA-COMP:10700"/>
        <dbReference type="ChEBI" id="CHEBI:15377"/>
        <dbReference type="ChEBI" id="CHEBI:29950"/>
        <dbReference type="ChEBI" id="CHEBI:50058"/>
        <dbReference type="ChEBI" id="CHEBI:57930"/>
        <dbReference type="ChEBI" id="CHEBI:73316"/>
        <dbReference type="EC" id="1.17.4.1"/>
    </reaction>
</comment>
<evidence type="ECO:0000256" key="1">
    <source>
        <dbReference type="ARBA" id="ARBA00010406"/>
    </source>
</evidence>
<evidence type="ECO:0000256" key="7">
    <source>
        <dbReference type="ARBA" id="ARBA00023157"/>
    </source>
</evidence>
<dbReference type="AlphaFoldDB" id="A0A545SM03"/>
<name>A0A545SM03_9RHOB</name>
<keyword evidence="4" id="KW-0067">ATP-binding</keyword>
<accession>A0A545SM03</accession>
<evidence type="ECO:0000313" key="12">
    <source>
        <dbReference type="EMBL" id="TQV65876.1"/>
    </source>
</evidence>
<dbReference type="InterPro" id="IPR039718">
    <property type="entry name" value="Rrm1"/>
</dbReference>
<proteinExistence type="inferred from homology"/>
<dbReference type="Proteomes" id="UP000315816">
    <property type="component" value="Unassembled WGS sequence"/>
</dbReference>
<dbReference type="EC" id="1.17.4.1" evidence="10"/>
<dbReference type="InterPro" id="IPR013346">
    <property type="entry name" value="NrdE_NrdA_C"/>
</dbReference>
<reference evidence="12 13" key="1">
    <citation type="submission" date="2019-06" db="EMBL/GenBank/DDBJ databases">
        <title>A novel species of marine bacteria.</title>
        <authorList>
            <person name="Wang Y."/>
        </authorList>
    </citation>
    <scope>NUCLEOTIDE SEQUENCE [LARGE SCALE GENOMIC DNA]</scope>
    <source>
        <strain evidence="12 13">MA1-10</strain>
    </source>
</reference>
<dbReference type="PRINTS" id="PR01183">
    <property type="entry name" value="RIBORDTASEM1"/>
</dbReference>
<dbReference type="InterPro" id="IPR013509">
    <property type="entry name" value="RNR_lsu_N"/>
</dbReference>
<dbReference type="Gene3D" id="3.20.70.20">
    <property type="match status" value="1"/>
</dbReference>
<keyword evidence="13" id="KW-1185">Reference proteome</keyword>
<dbReference type="SUPFAM" id="SSF51998">
    <property type="entry name" value="PFL-like glycyl radical enzymes"/>
    <property type="match status" value="1"/>
</dbReference>
<dbReference type="PANTHER" id="PTHR11573">
    <property type="entry name" value="RIBONUCLEOSIDE-DIPHOSPHATE REDUCTASE LARGE CHAIN"/>
    <property type="match status" value="1"/>
</dbReference>
<dbReference type="Pfam" id="PF02867">
    <property type="entry name" value="Ribonuc_red_lgC"/>
    <property type="match status" value="1"/>
</dbReference>
<protein>
    <recommendedName>
        <fullName evidence="10">Ribonucleoside-diphosphate reductase</fullName>
        <ecNumber evidence="10">1.17.4.1</ecNumber>
    </recommendedName>
</protein>
<dbReference type="InterPro" id="IPR026459">
    <property type="entry name" value="RNR_1b_NrdE"/>
</dbReference>
<dbReference type="Gene3D" id="1.10.1650.20">
    <property type="match status" value="1"/>
</dbReference>
<dbReference type="GO" id="GO:0005524">
    <property type="term" value="F:ATP binding"/>
    <property type="evidence" value="ECO:0007669"/>
    <property type="project" value="UniProtKB-KW"/>
</dbReference>
<evidence type="ECO:0000259" key="11">
    <source>
        <dbReference type="PROSITE" id="PS00089"/>
    </source>
</evidence>
<dbReference type="InterPro" id="IPR013554">
    <property type="entry name" value="RNR_N"/>
</dbReference>
<dbReference type="Pfam" id="PF00317">
    <property type="entry name" value="Ribonuc_red_lgN"/>
    <property type="match status" value="1"/>
</dbReference>